<name>A0A2S7U7R7_9FLAO</name>
<dbReference type="RefSeq" id="WP_105069746.1">
    <property type="nucleotide sequence ID" value="NZ_MTPW01000001.1"/>
</dbReference>
<keyword evidence="1" id="KW-1133">Transmembrane helix</keyword>
<dbReference type="Proteomes" id="UP000239747">
    <property type="component" value="Unassembled WGS sequence"/>
</dbReference>
<feature type="transmembrane region" description="Helical" evidence="1">
    <location>
        <begin position="31"/>
        <end position="51"/>
    </location>
</feature>
<comment type="caution">
    <text evidence="2">The sequence shown here is derived from an EMBL/GenBank/DDBJ whole genome shotgun (WGS) entry which is preliminary data.</text>
</comment>
<sequence length="75" mass="8793">MNNKAILWMIFTTAFLILITILSSYNVTFKWIFSLVILGQAFLIITVYKVLKDDYKTALTFKDGYQDHPIEKEIE</sequence>
<organism evidence="2 3">
    <name type="scientific">Nonlabens arenilitoris</name>
    <dbReference type="NCBI Taxonomy" id="1217969"/>
    <lineage>
        <taxon>Bacteria</taxon>
        <taxon>Pseudomonadati</taxon>
        <taxon>Bacteroidota</taxon>
        <taxon>Flavobacteriia</taxon>
        <taxon>Flavobacteriales</taxon>
        <taxon>Flavobacteriaceae</taxon>
        <taxon>Nonlabens</taxon>
    </lineage>
</organism>
<accession>A0A2S7U7R7</accession>
<keyword evidence="3" id="KW-1185">Reference proteome</keyword>
<evidence type="ECO:0000313" key="3">
    <source>
        <dbReference type="Proteomes" id="UP000239747"/>
    </source>
</evidence>
<gene>
    <name evidence="2" type="ORF">BST92_00775</name>
</gene>
<keyword evidence="1" id="KW-0812">Transmembrane</keyword>
<protein>
    <submittedName>
        <fullName evidence="2">Uncharacterized protein</fullName>
    </submittedName>
</protein>
<feature type="transmembrane region" description="Helical" evidence="1">
    <location>
        <begin position="7"/>
        <end position="25"/>
    </location>
</feature>
<dbReference type="EMBL" id="MTPW01000001">
    <property type="protein sequence ID" value="PQJ30561.1"/>
    <property type="molecule type" value="Genomic_DNA"/>
</dbReference>
<dbReference type="AlphaFoldDB" id="A0A2S7U7R7"/>
<evidence type="ECO:0000256" key="1">
    <source>
        <dbReference type="SAM" id="Phobius"/>
    </source>
</evidence>
<reference evidence="2 3" key="1">
    <citation type="submission" date="2017-01" db="EMBL/GenBank/DDBJ databases">
        <title>Trade-off between light-utilization and light-protection in marine flavobacteria.</title>
        <authorList>
            <person name="Kumagai Y."/>
            <person name="Yoshizawa S."/>
            <person name="Kogure K."/>
            <person name="Iwasaki W."/>
        </authorList>
    </citation>
    <scope>NUCLEOTIDE SEQUENCE [LARGE SCALE GENOMIC DNA]</scope>
    <source>
        <strain evidence="2 3">KCTC 32109</strain>
    </source>
</reference>
<proteinExistence type="predicted"/>
<dbReference type="OrthoDB" id="1367298at2"/>
<evidence type="ECO:0000313" key="2">
    <source>
        <dbReference type="EMBL" id="PQJ30561.1"/>
    </source>
</evidence>
<keyword evidence="1" id="KW-0472">Membrane</keyword>